<feature type="chain" id="PRO_5042860359" evidence="2">
    <location>
        <begin position="29"/>
        <end position="263"/>
    </location>
</feature>
<keyword evidence="1" id="KW-0175">Coiled coil</keyword>
<feature type="signal peptide" evidence="2">
    <location>
        <begin position="1"/>
        <end position="28"/>
    </location>
</feature>
<keyword evidence="2" id="KW-0732">Signal</keyword>
<protein>
    <submittedName>
        <fullName evidence="3">Uncharacterized protein</fullName>
    </submittedName>
</protein>
<gene>
    <name evidence="3" type="ORF">SK128_026994</name>
</gene>
<accession>A0AAN9A6R3</accession>
<proteinExistence type="predicted"/>
<name>A0AAN9A6R3_HALRR</name>
<keyword evidence="4" id="KW-1185">Reference proteome</keyword>
<dbReference type="EMBL" id="JAXCGZ010009538">
    <property type="protein sequence ID" value="KAK7076838.1"/>
    <property type="molecule type" value="Genomic_DNA"/>
</dbReference>
<sequence length="263" mass="30131">MTMRSNPWRITSVLITILILSRLPSSLGKPTRNHGNYLPMQKGSATRDIEPPLSNAVKLANMTLYDVQMDIKRASENLHSTLQDILAVQDKLSYLQHSTDILEEFQEELESLWLLISSSNVSTFFWGVLTISHGPYCNGIMKSGTIWQIFSEMLEEAINATVTLVRATNIDSVLANGKEVSCRQEALSTIVRLLPGRLQEEEISVISEALHESRLRVEEEGLPSKERLQEEEEELKYLREKKLNVETQLRELREMFKNMRKNE</sequence>
<evidence type="ECO:0000256" key="1">
    <source>
        <dbReference type="SAM" id="Coils"/>
    </source>
</evidence>
<organism evidence="3 4">
    <name type="scientific">Halocaridina rubra</name>
    <name type="common">Hawaiian red shrimp</name>
    <dbReference type="NCBI Taxonomy" id="373956"/>
    <lineage>
        <taxon>Eukaryota</taxon>
        <taxon>Metazoa</taxon>
        <taxon>Ecdysozoa</taxon>
        <taxon>Arthropoda</taxon>
        <taxon>Crustacea</taxon>
        <taxon>Multicrustacea</taxon>
        <taxon>Malacostraca</taxon>
        <taxon>Eumalacostraca</taxon>
        <taxon>Eucarida</taxon>
        <taxon>Decapoda</taxon>
        <taxon>Pleocyemata</taxon>
        <taxon>Caridea</taxon>
        <taxon>Atyoidea</taxon>
        <taxon>Atyidae</taxon>
        <taxon>Halocaridina</taxon>
    </lineage>
</organism>
<feature type="non-terminal residue" evidence="3">
    <location>
        <position position="263"/>
    </location>
</feature>
<dbReference type="AlphaFoldDB" id="A0AAN9A6R3"/>
<evidence type="ECO:0000256" key="2">
    <source>
        <dbReference type="SAM" id="SignalP"/>
    </source>
</evidence>
<evidence type="ECO:0000313" key="3">
    <source>
        <dbReference type="EMBL" id="KAK7076838.1"/>
    </source>
</evidence>
<reference evidence="3 4" key="1">
    <citation type="submission" date="2023-11" db="EMBL/GenBank/DDBJ databases">
        <title>Halocaridina rubra genome assembly.</title>
        <authorList>
            <person name="Smith C."/>
        </authorList>
    </citation>
    <scope>NUCLEOTIDE SEQUENCE [LARGE SCALE GENOMIC DNA]</scope>
    <source>
        <strain evidence="3">EP-1</strain>
        <tissue evidence="3">Whole</tissue>
    </source>
</reference>
<dbReference type="Proteomes" id="UP001381693">
    <property type="component" value="Unassembled WGS sequence"/>
</dbReference>
<evidence type="ECO:0000313" key="4">
    <source>
        <dbReference type="Proteomes" id="UP001381693"/>
    </source>
</evidence>
<comment type="caution">
    <text evidence="3">The sequence shown here is derived from an EMBL/GenBank/DDBJ whole genome shotgun (WGS) entry which is preliminary data.</text>
</comment>
<feature type="coiled-coil region" evidence="1">
    <location>
        <begin position="228"/>
        <end position="262"/>
    </location>
</feature>